<evidence type="ECO:0000313" key="7">
    <source>
        <dbReference type="Proteomes" id="UP001172083"/>
    </source>
</evidence>
<dbReference type="InterPro" id="IPR036388">
    <property type="entry name" value="WH-like_DNA-bd_sf"/>
</dbReference>
<dbReference type="CDD" id="cd06171">
    <property type="entry name" value="Sigma70_r4"/>
    <property type="match status" value="1"/>
</dbReference>
<dbReference type="RefSeq" id="WP_346761415.1">
    <property type="nucleotide sequence ID" value="NZ_JAUJEB010000007.1"/>
</dbReference>
<keyword evidence="4" id="KW-0804">Transcription</keyword>
<dbReference type="EMBL" id="JAUJEB010000007">
    <property type="protein sequence ID" value="MDN5216081.1"/>
    <property type="molecule type" value="Genomic_DNA"/>
</dbReference>
<protein>
    <submittedName>
        <fullName evidence="6">Sigma-70 family RNA polymerase sigma factor</fullName>
    </submittedName>
</protein>
<dbReference type="Gene3D" id="1.10.1740.10">
    <property type="match status" value="1"/>
</dbReference>
<feature type="domain" description="RNA polymerase sigma factor 70 region 4 type 2" evidence="5">
    <location>
        <begin position="149"/>
        <end position="199"/>
    </location>
</feature>
<evidence type="ECO:0000256" key="2">
    <source>
        <dbReference type="ARBA" id="ARBA00023015"/>
    </source>
</evidence>
<dbReference type="InterPro" id="IPR013325">
    <property type="entry name" value="RNA_pol_sigma_r2"/>
</dbReference>
<dbReference type="SUPFAM" id="SSF88946">
    <property type="entry name" value="Sigma2 domain of RNA polymerase sigma factors"/>
    <property type="match status" value="1"/>
</dbReference>
<accession>A0ABT8LI84</accession>
<evidence type="ECO:0000256" key="1">
    <source>
        <dbReference type="ARBA" id="ARBA00010641"/>
    </source>
</evidence>
<keyword evidence="7" id="KW-1185">Reference proteome</keyword>
<dbReference type="SUPFAM" id="SSF88659">
    <property type="entry name" value="Sigma3 and sigma4 domains of RNA polymerase sigma factors"/>
    <property type="match status" value="1"/>
</dbReference>
<gene>
    <name evidence="6" type="ORF">QQ020_28640</name>
</gene>
<dbReference type="PANTHER" id="PTHR43133:SF46">
    <property type="entry name" value="RNA POLYMERASE SIGMA-70 FACTOR ECF SUBFAMILY"/>
    <property type="match status" value="1"/>
</dbReference>
<name>A0ABT8LI84_9BACT</name>
<keyword evidence="2" id="KW-0805">Transcription regulation</keyword>
<dbReference type="PANTHER" id="PTHR43133">
    <property type="entry name" value="RNA POLYMERASE ECF-TYPE SIGMA FACTO"/>
    <property type="match status" value="1"/>
</dbReference>
<dbReference type="InterPro" id="IPR013249">
    <property type="entry name" value="RNA_pol_sigma70_r4_t2"/>
</dbReference>
<keyword evidence="3" id="KW-0731">Sigma factor</keyword>
<proteinExistence type="inferred from homology"/>
<dbReference type="Gene3D" id="1.10.10.10">
    <property type="entry name" value="Winged helix-like DNA-binding domain superfamily/Winged helix DNA-binding domain"/>
    <property type="match status" value="1"/>
</dbReference>
<reference evidence="6" key="1">
    <citation type="submission" date="2023-06" db="EMBL/GenBank/DDBJ databases">
        <title>Genomic of Agaribacillus aureum.</title>
        <authorList>
            <person name="Wang G."/>
        </authorList>
    </citation>
    <scope>NUCLEOTIDE SEQUENCE</scope>
    <source>
        <strain evidence="6">BMA12</strain>
    </source>
</reference>
<organism evidence="6 7">
    <name type="scientific">Agaribacillus aureus</name>
    <dbReference type="NCBI Taxonomy" id="3051825"/>
    <lineage>
        <taxon>Bacteria</taxon>
        <taxon>Pseudomonadati</taxon>
        <taxon>Bacteroidota</taxon>
        <taxon>Cytophagia</taxon>
        <taxon>Cytophagales</taxon>
        <taxon>Splendidivirgaceae</taxon>
        <taxon>Agaribacillus</taxon>
    </lineage>
</organism>
<dbReference type="Pfam" id="PF08281">
    <property type="entry name" value="Sigma70_r4_2"/>
    <property type="match status" value="1"/>
</dbReference>
<evidence type="ECO:0000313" key="6">
    <source>
        <dbReference type="EMBL" id="MDN5216081.1"/>
    </source>
</evidence>
<comment type="caution">
    <text evidence="6">The sequence shown here is derived from an EMBL/GenBank/DDBJ whole genome shotgun (WGS) entry which is preliminary data.</text>
</comment>
<dbReference type="InterPro" id="IPR039425">
    <property type="entry name" value="RNA_pol_sigma-70-like"/>
</dbReference>
<evidence type="ECO:0000256" key="3">
    <source>
        <dbReference type="ARBA" id="ARBA00023082"/>
    </source>
</evidence>
<evidence type="ECO:0000259" key="5">
    <source>
        <dbReference type="Pfam" id="PF08281"/>
    </source>
</evidence>
<dbReference type="InterPro" id="IPR013324">
    <property type="entry name" value="RNA_pol_sigma_r3/r4-like"/>
</dbReference>
<evidence type="ECO:0000256" key="4">
    <source>
        <dbReference type="ARBA" id="ARBA00023163"/>
    </source>
</evidence>
<dbReference type="NCBIfam" id="TIGR02937">
    <property type="entry name" value="sigma70-ECF"/>
    <property type="match status" value="1"/>
</dbReference>
<dbReference type="InterPro" id="IPR014284">
    <property type="entry name" value="RNA_pol_sigma-70_dom"/>
</dbReference>
<sequence length="220" mass="25955">MDSQKLPKISSDPSFHNKEHITTTIWDTKSDFEIWSAFKEGSDEAFAFIYRRYVKLLFNYGCQISSNRDLVMDAIQDTFEYIRKTRRKLGDTQSIKPYLFKSLRRKILVKLKKNKEKIKIEQQANSGFEISLSHESILIDRQVNEERKEKLEKAFNLLPQSQKEAILMYYYEGFSYEEISNILEIKSIRNTRKLVYRAVDNLKKGMCLLGSLVCLVLRNL</sequence>
<dbReference type="Proteomes" id="UP001172083">
    <property type="component" value="Unassembled WGS sequence"/>
</dbReference>
<comment type="similarity">
    <text evidence="1">Belongs to the sigma-70 factor family. ECF subfamily.</text>
</comment>